<dbReference type="SUPFAM" id="SSF51735">
    <property type="entry name" value="NAD(P)-binding Rossmann-fold domains"/>
    <property type="match status" value="1"/>
</dbReference>
<dbReference type="Proteomes" id="UP001497516">
    <property type="component" value="Chromosome 6"/>
</dbReference>
<keyword evidence="3" id="KW-1185">Reference proteome</keyword>
<evidence type="ECO:0008006" key="4">
    <source>
        <dbReference type="Google" id="ProtNLM"/>
    </source>
</evidence>
<sequence length="110" mass="11855">MDQLANGNGNNPLKFLIYGRTGWIGSLLGKICESHGIDYTYASGKLENCTSLENDIATIKPTHIFNAAGITTAPTSTGENPTRSRPSGPMWSPWHSDPCRCLPGQGPCYN</sequence>
<accession>A0AAV2FA44</accession>
<evidence type="ECO:0000313" key="2">
    <source>
        <dbReference type="EMBL" id="CAL1394643.1"/>
    </source>
</evidence>
<dbReference type="AlphaFoldDB" id="A0AAV2FA44"/>
<dbReference type="EMBL" id="OZ034819">
    <property type="protein sequence ID" value="CAL1394643.1"/>
    <property type="molecule type" value="Genomic_DNA"/>
</dbReference>
<dbReference type="InterPro" id="IPR036291">
    <property type="entry name" value="NAD(P)-bd_dom_sf"/>
</dbReference>
<proteinExistence type="predicted"/>
<evidence type="ECO:0000313" key="3">
    <source>
        <dbReference type="Proteomes" id="UP001497516"/>
    </source>
</evidence>
<feature type="compositionally biased region" description="Polar residues" evidence="1">
    <location>
        <begin position="72"/>
        <end position="85"/>
    </location>
</feature>
<evidence type="ECO:0000256" key="1">
    <source>
        <dbReference type="SAM" id="MobiDB-lite"/>
    </source>
</evidence>
<reference evidence="2 3" key="1">
    <citation type="submission" date="2024-04" db="EMBL/GenBank/DDBJ databases">
        <authorList>
            <person name="Fracassetti M."/>
        </authorList>
    </citation>
    <scope>NUCLEOTIDE SEQUENCE [LARGE SCALE GENOMIC DNA]</scope>
</reference>
<name>A0AAV2FA44_9ROSI</name>
<dbReference type="Gene3D" id="3.40.50.720">
    <property type="entry name" value="NAD(P)-binding Rossmann-like Domain"/>
    <property type="match status" value="1"/>
</dbReference>
<protein>
    <recommendedName>
        <fullName evidence="4">RmlD-like substrate binding domain-containing protein</fullName>
    </recommendedName>
</protein>
<feature type="region of interest" description="Disordered" evidence="1">
    <location>
        <begin position="70"/>
        <end position="100"/>
    </location>
</feature>
<organism evidence="2 3">
    <name type="scientific">Linum trigynum</name>
    <dbReference type="NCBI Taxonomy" id="586398"/>
    <lineage>
        <taxon>Eukaryota</taxon>
        <taxon>Viridiplantae</taxon>
        <taxon>Streptophyta</taxon>
        <taxon>Embryophyta</taxon>
        <taxon>Tracheophyta</taxon>
        <taxon>Spermatophyta</taxon>
        <taxon>Magnoliopsida</taxon>
        <taxon>eudicotyledons</taxon>
        <taxon>Gunneridae</taxon>
        <taxon>Pentapetalae</taxon>
        <taxon>rosids</taxon>
        <taxon>fabids</taxon>
        <taxon>Malpighiales</taxon>
        <taxon>Linaceae</taxon>
        <taxon>Linum</taxon>
    </lineage>
</organism>
<gene>
    <name evidence="2" type="ORF">LTRI10_LOCUS35133</name>
</gene>